<keyword evidence="1" id="KW-1185">Reference proteome</keyword>
<protein>
    <submittedName>
        <fullName evidence="2">Coiled-coil domain-containing protein 187</fullName>
    </submittedName>
</protein>
<evidence type="ECO:0000313" key="1">
    <source>
        <dbReference type="Proteomes" id="UP000694863"/>
    </source>
</evidence>
<accession>A0AC55D0M3</accession>
<gene>
    <name evidence="2" type="primary">CCDC187</name>
</gene>
<dbReference type="RefSeq" id="XP_045145287.1">
    <property type="nucleotide sequence ID" value="XM_045289352.1"/>
</dbReference>
<sequence>MTVPRVCNLGPGSHAGGTQSGAAAEAELWGDLLAGGPAPRPGEEACWPAASRDDLWAATRRSRQPPQPGSPRRAPRQARPEPSRSLGVQGQACSCPVWSEGEESETGGNRSSLVSSGRLSGSSGGHDYAPPPRLWKERLPRGLGAQRQPQGSDPRLEQLRDKIRAQAACQVSSGSLGTSAPSSASRLCKGPRPVSRKKVRKVARVPAARPSPDADAVGVYAWRKGQGLAKLLLGPPPTLPGRQRRAPTRESATTEESEDSKKVPSGSSLAPSPAHSDQQVSATTPSLASQDQPADIQTAMAILQDLRQQIQARLDMAQHPPWRRRVQHGQPQPGLQDSAERRHLAPWDSPGMPRTFSKRPWAVDKDGPSERAPSFPGPQPYRVSARWAPCPQRAQVARAWDPSFQRPGSPPEGQVSTQRPWSTSAGRVCEDRDTLTHGLWNLPEKPRSTSLVHPVDTLGTGSLPGPDATCEELPSGHRARGIPGPPHSSETLRDFMRQRAQARRRQALEEKALTSRGLELRSQRLREVYRKQKEAVLGRPAPVVSQHSPSIVTFVPHAAQPRDLDTPGSRSAPVLQWSKVTSGLVLGDQEAPGSFCLCLNKAFSHPKSRDGSALLLSDGTPLRPWQHPELSVSCPPPHLCTYLDHEEDEDLHEARPLHFQYKQARLQALEATANVLKQRVDMLTQRLQSPIALDPLQDPALGSLPSSLLPSPEPAEATLIAPALSGLWAPSAGEEAPVSSPCLSDSEVLPPSFGWEWQQAGPWNPGRSTIQEAHHHPPVGSMAQLEPTLQLFLLEVALFSSTFWSPTRRPARYEAVLRAEPGKAAWFNIREGGQGPGRPHPGDLQGGHLTSIQQKSLSFLEALKLDHREQAQALALLQQRVEREIKETQATLDRMLLPAPLQPLMGAQSTQAGLGTTWEMQRPQVCGDLDLQSAAAGPSQEAGRPSRAPSTLPVARQDPWEHWRMPEDPDQGFGLQMLEQSLREEELHAQHQAALLRLREKALQEKVLAELSWLEHQRGCLGGRRDETTEVALEERKQLILSDLQQEQVTAREGDTPTAQGGQGTPHPQLHSEQVGVTPLQAPPTGNGLLPPSRPVWGEDTAGSDRPGSRGQPVESHSFTGQGDPQTVPSPESAEERWPQTESHAQNQRSRSPGGDGPPEPQEANALGCSLSEQQAWPTRGLPPGDPRVRGASGGRGQEASMSSEVAEAGSSGPAQSWLSPFLDASRPRSGSELSDASSQIWGEDGEEDLLGCGATAEPASGHPSPGLENRGTACRTPTSPGIGETRDASRAGLSLASTSNHGSTEQESPGAIPAVWPPQMSPASDLDPSWSLSPETSARPEFNKGEPGPPPAGGCCPEGPLGTTVTLLAVAGDPESGAPWFPGARVSATSEETGPHRGAGVLTEILSPVDEVLSYSSIDLPASSHRDPSLPSWPLELALPAEGSGWDSSICSGDFPSPPEEALHPGASPGPLGENTSLATDELYSWAEDNVPEVLPPKSGCPWGAGPGRSRKEGLGMSGSVAEKESVSGQYSLCRGAGDCPGGLPWPSTQPPPLSPTAGEGLPAWLVVGEGEHQSQALGSPVPIRRTPEQWRDALGAHVDRALVLGRMSRGKNPMPS</sequence>
<proteinExistence type="predicted"/>
<dbReference type="Proteomes" id="UP000694863">
    <property type="component" value="Unplaced"/>
</dbReference>
<evidence type="ECO:0000313" key="2">
    <source>
        <dbReference type="RefSeq" id="XP_045145287.1"/>
    </source>
</evidence>
<organism evidence="1 2">
    <name type="scientific">Echinops telfairi</name>
    <name type="common">Lesser hedgehog tenrec</name>
    <dbReference type="NCBI Taxonomy" id="9371"/>
    <lineage>
        <taxon>Eukaryota</taxon>
        <taxon>Metazoa</taxon>
        <taxon>Chordata</taxon>
        <taxon>Craniata</taxon>
        <taxon>Vertebrata</taxon>
        <taxon>Euteleostomi</taxon>
        <taxon>Mammalia</taxon>
        <taxon>Eutheria</taxon>
        <taxon>Afrotheria</taxon>
        <taxon>Tenrecidae</taxon>
        <taxon>Tenrecinae</taxon>
        <taxon>Echinops</taxon>
    </lineage>
</organism>
<reference evidence="2" key="1">
    <citation type="submission" date="2025-08" db="UniProtKB">
        <authorList>
            <consortium name="RefSeq"/>
        </authorList>
    </citation>
    <scope>IDENTIFICATION</scope>
</reference>
<name>A0AC55D0M3_ECHTE</name>